<keyword evidence="2" id="KW-0067">ATP-binding</keyword>
<dbReference type="InterPro" id="IPR003593">
    <property type="entry name" value="AAA+_ATPase"/>
</dbReference>
<protein>
    <submittedName>
        <fullName evidence="2">Primosome component, helicase loader</fullName>
    </submittedName>
</protein>
<dbReference type="SMART" id="SM00382">
    <property type="entry name" value="AAA"/>
    <property type="match status" value="1"/>
</dbReference>
<evidence type="ECO:0000313" key="3">
    <source>
        <dbReference type="Proteomes" id="UP000000742"/>
    </source>
</evidence>
<dbReference type="KEGG" id="afl:Aflv_0519"/>
<dbReference type="GO" id="GO:0005524">
    <property type="term" value="F:ATP binding"/>
    <property type="evidence" value="ECO:0007669"/>
    <property type="project" value="InterPro"/>
</dbReference>
<dbReference type="CDD" id="cd00009">
    <property type="entry name" value="AAA"/>
    <property type="match status" value="1"/>
</dbReference>
<dbReference type="Pfam" id="PF01695">
    <property type="entry name" value="IstB_IS21"/>
    <property type="match status" value="1"/>
</dbReference>
<proteinExistence type="predicted"/>
<sequence>MMKPIRETIHHLMNRHDFKERYEAMKRDILNDPHVQSFLRGHDVTDAMLNRHLGKLYEFVQQSKHCERCPSLEQCPNLLKGYTPHLIWQGKNIDVQYERCARKVQDDERKKQQSLIRSLFIPRDMLQASFEKLETDDLGRIEAIELANTFASTYEVGKRTKGLYLYGSFGVGKTYLLSAMANELAKRHIASFLVYVPEFVRSLKSSLQTDAFQDTIEYAKQVPVLMLDDLGAELMSSWWRDEVLGPILQYRMLEHLPTCFTSNFDLKRLTHHLAHSQRGEEEQVKAARMIERIVYLATPIEMKGKNRRIEM</sequence>
<dbReference type="InterPro" id="IPR027417">
    <property type="entry name" value="P-loop_NTPase"/>
</dbReference>
<dbReference type="HOGENOM" id="CLU_077384_1_0_9"/>
<dbReference type="AlphaFoldDB" id="B7GGN7"/>
<evidence type="ECO:0000259" key="1">
    <source>
        <dbReference type="SMART" id="SM00382"/>
    </source>
</evidence>
<dbReference type="InterPro" id="IPR002611">
    <property type="entry name" value="IstB_ATP-bd"/>
</dbReference>
<feature type="domain" description="AAA+ ATPase" evidence="1">
    <location>
        <begin position="159"/>
        <end position="306"/>
    </location>
</feature>
<dbReference type="PANTHER" id="PTHR30050">
    <property type="entry name" value="CHROMOSOMAL REPLICATION INITIATOR PROTEIN DNAA"/>
    <property type="match status" value="1"/>
</dbReference>
<dbReference type="GO" id="GO:0006260">
    <property type="term" value="P:DNA replication"/>
    <property type="evidence" value="ECO:0007669"/>
    <property type="project" value="TreeGrafter"/>
</dbReference>
<reference evidence="2 3" key="1">
    <citation type="journal article" date="2008" name="Genome Biol.">
        <title>Encapsulated in silica: genome, proteome and physiology of the thermophilic bacterium Anoxybacillus flavithermus WK1.</title>
        <authorList>
            <person name="Saw J.H."/>
            <person name="Mountain B.W."/>
            <person name="Feng L."/>
            <person name="Omelchenko M.V."/>
            <person name="Hou S."/>
            <person name="Saito J.A."/>
            <person name="Stott M.B."/>
            <person name="Li D."/>
            <person name="Zhao G."/>
            <person name="Wu J."/>
            <person name="Galperin M.Y."/>
            <person name="Koonin E.V."/>
            <person name="Makarova K.S."/>
            <person name="Wolf Y.I."/>
            <person name="Rigden D.J."/>
            <person name="Dunfield P.F."/>
            <person name="Wang L."/>
            <person name="Alam M."/>
        </authorList>
    </citation>
    <scope>NUCLEOTIDE SEQUENCE [LARGE SCALE GENOMIC DNA]</scope>
    <source>
        <strain evidence="3">DSM 21510 / WK1</strain>
    </source>
</reference>
<dbReference type="PANTHER" id="PTHR30050:SF8">
    <property type="entry name" value="PRIMOSOMAL PROTEIN DNAI"/>
    <property type="match status" value="1"/>
</dbReference>
<name>B7GGN7_ANOFW</name>
<keyword evidence="2" id="KW-0378">Hydrolase</keyword>
<keyword evidence="2" id="KW-0347">Helicase</keyword>
<dbReference type="NCBIfam" id="NF006505">
    <property type="entry name" value="PRK08939.1"/>
    <property type="match status" value="1"/>
</dbReference>
<dbReference type="Gene3D" id="3.40.50.300">
    <property type="entry name" value="P-loop containing nucleotide triphosphate hydrolases"/>
    <property type="match status" value="1"/>
</dbReference>
<dbReference type="InterPro" id="IPR009928">
    <property type="entry name" value="DnaI_N"/>
</dbReference>
<dbReference type="EMBL" id="CP000922">
    <property type="protein sequence ID" value="ACJ32903.1"/>
    <property type="molecule type" value="Genomic_DNA"/>
</dbReference>
<organism evidence="2 3">
    <name type="scientific">Anoxybacillus flavithermus (strain DSM 21510 / WK1)</name>
    <dbReference type="NCBI Taxonomy" id="491915"/>
    <lineage>
        <taxon>Bacteria</taxon>
        <taxon>Bacillati</taxon>
        <taxon>Bacillota</taxon>
        <taxon>Bacilli</taxon>
        <taxon>Bacillales</taxon>
        <taxon>Anoxybacillaceae</taxon>
        <taxon>Anoxybacillus</taxon>
    </lineage>
</organism>
<dbReference type="Proteomes" id="UP000000742">
    <property type="component" value="Chromosome"/>
</dbReference>
<accession>B7GGN7</accession>
<dbReference type="SUPFAM" id="SSF52540">
    <property type="entry name" value="P-loop containing nucleoside triphosphate hydrolases"/>
    <property type="match status" value="1"/>
</dbReference>
<gene>
    <name evidence="2" type="primary">dnaI</name>
    <name evidence="2" type="ordered locus">Aflv_0519</name>
</gene>
<dbReference type="eggNOG" id="COG1484">
    <property type="taxonomic scope" value="Bacteria"/>
</dbReference>
<dbReference type="Pfam" id="PF07319">
    <property type="entry name" value="DnaI_N"/>
    <property type="match status" value="1"/>
</dbReference>
<dbReference type="FunFam" id="3.40.50.300:FF:000880">
    <property type="entry name" value="Primosomal protein DnaI"/>
    <property type="match status" value="1"/>
</dbReference>
<evidence type="ECO:0000313" key="2">
    <source>
        <dbReference type="EMBL" id="ACJ32903.1"/>
    </source>
</evidence>
<dbReference type="GO" id="GO:0004386">
    <property type="term" value="F:helicase activity"/>
    <property type="evidence" value="ECO:0007669"/>
    <property type="project" value="UniProtKB-KW"/>
</dbReference>
<keyword evidence="2" id="KW-0547">Nucleotide-binding</keyword>
<dbReference type="STRING" id="491915.Aflv_0519"/>